<dbReference type="Pfam" id="PF00248">
    <property type="entry name" value="Aldo_ket_red"/>
    <property type="match status" value="1"/>
</dbReference>
<organism evidence="2 3">
    <name type="scientific">Bifidobacterium bombi DSM 19703</name>
    <dbReference type="NCBI Taxonomy" id="1341695"/>
    <lineage>
        <taxon>Bacteria</taxon>
        <taxon>Bacillati</taxon>
        <taxon>Actinomycetota</taxon>
        <taxon>Actinomycetes</taxon>
        <taxon>Bifidobacteriales</taxon>
        <taxon>Bifidobacteriaceae</taxon>
        <taxon>Bifidobacterium</taxon>
    </lineage>
</organism>
<name>A0A086BPG6_9BIFI</name>
<dbReference type="PANTHER" id="PTHR43364">
    <property type="entry name" value="NADH-SPECIFIC METHYLGLYOXAL REDUCTASE-RELATED"/>
    <property type="match status" value="1"/>
</dbReference>
<protein>
    <submittedName>
        <fullName evidence="2">Oxidoreductase</fullName>
        <ecNumber evidence="2">1.1.1.317</ecNumber>
    </submittedName>
</protein>
<evidence type="ECO:0000313" key="2">
    <source>
        <dbReference type="EMBL" id="KFF31830.1"/>
    </source>
</evidence>
<evidence type="ECO:0000259" key="1">
    <source>
        <dbReference type="Pfam" id="PF00248"/>
    </source>
</evidence>
<feature type="domain" description="NADP-dependent oxidoreductase" evidence="1">
    <location>
        <begin position="16"/>
        <end position="300"/>
    </location>
</feature>
<dbReference type="Proteomes" id="UP000028730">
    <property type="component" value="Unassembled WGS sequence"/>
</dbReference>
<dbReference type="SUPFAM" id="SSF51430">
    <property type="entry name" value="NAD(P)-linked oxidoreductase"/>
    <property type="match status" value="1"/>
</dbReference>
<dbReference type="PRINTS" id="PR00069">
    <property type="entry name" value="ALDKETRDTASE"/>
</dbReference>
<dbReference type="InterPro" id="IPR023210">
    <property type="entry name" value="NADP_OxRdtase_dom"/>
</dbReference>
<dbReference type="EC" id="1.1.1.317" evidence="2"/>
<evidence type="ECO:0000313" key="3">
    <source>
        <dbReference type="Proteomes" id="UP000028730"/>
    </source>
</evidence>
<dbReference type="GO" id="GO:0005829">
    <property type="term" value="C:cytosol"/>
    <property type="evidence" value="ECO:0007669"/>
    <property type="project" value="TreeGrafter"/>
</dbReference>
<keyword evidence="2" id="KW-0560">Oxidoreductase</keyword>
<dbReference type="Gene3D" id="3.20.20.100">
    <property type="entry name" value="NADP-dependent oxidoreductase domain"/>
    <property type="match status" value="1"/>
</dbReference>
<dbReference type="AlphaFoldDB" id="A0A086BPG6"/>
<dbReference type="STRING" id="1341695.BBOMB_1233"/>
<dbReference type="PANTHER" id="PTHR43364:SF1">
    <property type="entry name" value="OXIDOREDUCTASE YDHF"/>
    <property type="match status" value="1"/>
</dbReference>
<gene>
    <name evidence="2" type="ORF">BBOMB_1233</name>
</gene>
<dbReference type="eggNOG" id="COG4989">
    <property type="taxonomic scope" value="Bacteria"/>
</dbReference>
<dbReference type="GO" id="GO:0016491">
    <property type="term" value="F:oxidoreductase activity"/>
    <property type="evidence" value="ECO:0007669"/>
    <property type="project" value="UniProtKB-KW"/>
</dbReference>
<sequence>MKYSELGRSDIHASRVALGAMRMNAKTPDEARDVVGTALSSGIDFFDTADCYAAGESSRRLGQALKDLDVERGSIYIQTKIGIYRDPVTDAIERYDFSKRYLLDAVDGELRNLQTDYLDFVLLHRPDTLVDLDELSEALDELGTSGKVRHFGVSNVNPLQVELLQSAVSRKLEVNQLQFGLGHTGMIQQEFHVNMDDAPSVDHDGGLISYSRLRNMTIQAWSPFQYGFFKGVFLDDPRFPELNARLKAIADEHAVDKSAIAVAWILKHPAMMQVLIGSMTPGRITRMAQGADVDLTAQEWYGLYMAAGNDLPRCRFLGVLHVANRDSVRYVQDRCVQ</sequence>
<dbReference type="EMBL" id="ATLK01000001">
    <property type="protein sequence ID" value="KFF31830.1"/>
    <property type="molecule type" value="Genomic_DNA"/>
</dbReference>
<accession>A0A086BPG6</accession>
<reference evidence="2 3" key="1">
    <citation type="journal article" date="2014" name="Appl. Environ. Microbiol.">
        <title>Genomic encyclopedia of type strains of the genus Bifidobacterium.</title>
        <authorList>
            <person name="Milani C."/>
            <person name="Lugli G.A."/>
            <person name="Duranti S."/>
            <person name="Turroni F."/>
            <person name="Bottacini F."/>
            <person name="Mangifesta M."/>
            <person name="Sanchez B."/>
            <person name="Viappiani A."/>
            <person name="Mancabelli L."/>
            <person name="Taminiau B."/>
            <person name="Delcenserie V."/>
            <person name="Barrangou R."/>
            <person name="Margolles A."/>
            <person name="van Sinderen D."/>
            <person name="Ventura M."/>
        </authorList>
    </citation>
    <scope>NUCLEOTIDE SEQUENCE [LARGE SCALE GENOMIC DNA]</scope>
    <source>
        <strain evidence="2 3">DSM 19703</strain>
    </source>
</reference>
<proteinExistence type="predicted"/>
<dbReference type="InterPro" id="IPR050523">
    <property type="entry name" value="AKR_Detox_Biosynth"/>
</dbReference>
<dbReference type="RefSeq" id="WP_081867330.1">
    <property type="nucleotide sequence ID" value="NZ_ATLK01000001.1"/>
</dbReference>
<keyword evidence="3" id="KW-1185">Reference proteome</keyword>
<comment type="caution">
    <text evidence="2">The sequence shown here is derived from an EMBL/GenBank/DDBJ whole genome shotgun (WGS) entry which is preliminary data.</text>
</comment>
<dbReference type="InterPro" id="IPR020471">
    <property type="entry name" value="AKR"/>
</dbReference>
<dbReference type="InterPro" id="IPR036812">
    <property type="entry name" value="NAD(P)_OxRdtase_dom_sf"/>
</dbReference>